<dbReference type="Pfam" id="PF19739">
    <property type="entry name" value="DUF6228"/>
    <property type="match status" value="1"/>
</dbReference>
<accession>A0ABV2VTS2</accession>
<sequence>MNNPLVIRTPPAEGAWVLHPPTDPWGDGYVVVMQVELHDEGLSARREVKLSWPTQTEEPDLVAFFQGLADDWRGWDGERGWRSLDAGMWITAQHDGKGHVTLGATLQKHSHSPDAWLARVFITLEAGEQMSALVADLRSHLRTLSSGEGVRCSGPAGEADVVEE</sequence>
<dbReference type="InterPro" id="IPR046196">
    <property type="entry name" value="DUF6228"/>
</dbReference>
<dbReference type="Proteomes" id="UP001550348">
    <property type="component" value="Unassembled WGS sequence"/>
</dbReference>
<name>A0ABV2VTS2_9ACTN</name>
<organism evidence="1 2">
    <name type="scientific">Micromonospora fulviviridis</name>
    <dbReference type="NCBI Taxonomy" id="47860"/>
    <lineage>
        <taxon>Bacteria</taxon>
        <taxon>Bacillati</taxon>
        <taxon>Actinomycetota</taxon>
        <taxon>Actinomycetes</taxon>
        <taxon>Micromonosporales</taxon>
        <taxon>Micromonosporaceae</taxon>
        <taxon>Micromonospora</taxon>
    </lineage>
</organism>
<dbReference type="EMBL" id="JBEXRX010000126">
    <property type="protein sequence ID" value="MEU0155747.1"/>
    <property type="molecule type" value="Genomic_DNA"/>
</dbReference>
<dbReference type="RefSeq" id="WP_355667318.1">
    <property type="nucleotide sequence ID" value="NZ_JBEXRX010000126.1"/>
</dbReference>
<gene>
    <name evidence="1" type="ORF">ABZ071_28410</name>
</gene>
<evidence type="ECO:0000313" key="1">
    <source>
        <dbReference type="EMBL" id="MEU0155747.1"/>
    </source>
</evidence>
<comment type="caution">
    <text evidence="1">The sequence shown here is derived from an EMBL/GenBank/DDBJ whole genome shotgun (WGS) entry which is preliminary data.</text>
</comment>
<keyword evidence="2" id="KW-1185">Reference proteome</keyword>
<evidence type="ECO:0000313" key="2">
    <source>
        <dbReference type="Proteomes" id="UP001550348"/>
    </source>
</evidence>
<protein>
    <submittedName>
        <fullName evidence="1">DUF6228 family protein</fullName>
    </submittedName>
</protein>
<proteinExistence type="predicted"/>
<reference evidence="1 2" key="1">
    <citation type="submission" date="2024-06" db="EMBL/GenBank/DDBJ databases">
        <title>The Natural Products Discovery Center: Release of the First 8490 Sequenced Strains for Exploring Actinobacteria Biosynthetic Diversity.</title>
        <authorList>
            <person name="Kalkreuter E."/>
            <person name="Kautsar S.A."/>
            <person name="Yang D."/>
            <person name="Bader C.D."/>
            <person name="Teijaro C.N."/>
            <person name="Fluegel L."/>
            <person name="Davis C.M."/>
            <person name="Simpson J.R."/>
            <person name="Lauterbach L."/>
            <person name="Steele A.D."/>
            <person name="Gui C."/>
            <person name="Meng S."/>
            <person name="Li G."/>
            <person name="Viehrig K."/>
            <person name="Ye F."/>
            <person name="Su P."/>
            <person name="Kiefer A.F."/>
            <person name="Nichols A."/>
            <person name="Cepeda A.J."/>
            <person name="Yan W."/>
            <person name="Fan B."/>
            <person name="Jiang Y."/>
            <person name="Adhikari A."/>
            <person name="Zheng C.-J."/>
            <person name="Schuster L."/>
            <person name="Cowan T.M."/>
            <person name="Smanski M.J."/>
            <person name="Chevrette M.G."/>
            <person name="De Carvalho L.P.S."/>
            <person name="Shen B."/>
        </authorList>
    </citation>
    <scope>NUCLEOTIDE SEQUENCE [LARGE SCALE GENOMIC DNA]</scope>
    <source>
        <strain evidence="1 2">NPDC006286</strain>
    </source>
</reference>